<feature type="domain" description="Glutaredoxin" evidence="1">
    <location>
        <begin position="53"/>
        <end position="113"/>
    </location>
</feature>
<dbReference type="GO" id="GO:0006879">
    <property type="term" value="P:intracellular iron ion homeostasis"/>
    <property type="evidence" value="ECO:0007669"/>
    <property type="project" value="TreeGrafter"/>
</dbReference>
<dbReference type="Pfam" id="PF00462">
    <property type="entry name" value="Glutaredoxin"/>
    <property type="match status" value="1"/>
</dbReference>
<accession>A0A8H6X7F5</accession>
<sequence length="135" mass="14972">MASASNLVTVTDASHFQSLLSADLTRIVLNRGGALVRCAEGPHTPRSHRRFMMGSPEEPRCGFRRKISALLEEQGVQFSSFDILQDENVRQGLKKLNDWPAFPQRIININGELVGGLDIAQEMVQTGEFYAVVKS</sequence>
<dbReference type="PANTHER" id="PTHR10293:SF73">
    <property type="entry name" value="GLUTAREDOXIN-3"/>
    <property type="match status" value="1"/>
</dbReference>
<dbReference type="PROSITE" id="PS51354">
    <property type="entry name" value="GLUTAREDOXIN_2"/>
    <property type="match status" value="1"/>
</dbReference>
<dbReference type="GO" id="GO:0051537">
    <property type="term" value="F:2 iron, 2 sulfur cluster binding"/>
    <property type="evidence" value="ECO:0007669"/>
    <property type="project" value="TreeGrafter"/>
</dbReference>
<dbReference type="InterPro" id="IPR002109">
    <property type="entry name" value="Glutaredoxin"/>
</dbReference>
<organism evidence="2 3">
    <name type="scientific">Mycena venus</name>
    <dbReference type="NCBI Taxonomy" id="2733690"/>
    <lineage>
        <taxon>Eukaryota</taxon>
        <taxon>Fungi</taxon>
        <taxon>Dikarya</taxon>
        <taxon>Basidiomycota</taxon>
        <taxon>Agaricomycotina</taxon>
        <taxon>Agaricomycetes</taxon>
        <taxon>Agaricomycetidae</taxon>
        <taxon>Agaricales</taxon>
        <taxon>Marasmiineae</taxon>
        <taxon>Mycenaceae</taxon>
        <taxon>Mycena</taxon>
    </lineage>
</organism>
<dbReference type="InterPro" id="IPR004480">
    <property type="entry name" value="Monothiol_GRX-rel"/>
</dbReference>
<dbReference type="SUPFAM" id="SSF52833">
    <property type="entry name" value="Thioredoxin-like"/>
    <property type="match status" value="1"/>
</dbReference>
<evidence type="ECO:0000313" key="3">
    <source>
        <dbReference type="Proteomes" id="UP000620124"/>
    </source>
</evidence>
<name>A0A8H6X7F5_9AGAR</name>
<comment type="caution">
    <text evidence="2">The sequence shown here is derived from an EMBL/GenBank/DDBJ whole genome shotgun (WGS) entry which is preliminary data.</text>
</comment>
<dbReference type="InterPro" id="IPR036249">
    <property type="entry name" value="Thioredoxin-like_sf"/>
</dbReference>
<dbReference type="GO" id="GO:0015036">
    <property type="term" value="F:disulfide oxidoreductase activity"/>
    <property type="evidence" value="ECO:0007669"/>
    <property type="project" value="UniProtKB-ARBA"/>
</dbReference>
<dbReference type="AlphaFoldDB" id="A0A8H6X7F5"/>
<dbReference type="GO" id="GO:0005829">
    <property type="term" value="C:cytosol"/>
    <property type="evidence" value="ECO:0007669"/>
    <property type="project" value="TreeGrafter"/>
</dbReference>
<reference evidence="2" key="1">
    <citation type="submission" date="2020-05" db="EMBL/GenBank/DDBJ databases">
        <title>Mycena genomes resolve the evolution of fungal bioluminescence.</title>
        <authorList>
            <person name="Tsai I.J."/>
        </authorList>
    </citation>
    <scope>NUCLEOTIDE SEQUENCE</scope>
    <source>
        <strain evidence="2">CCC161011</strain>
    </source>
</reference>
<dbReference type="GO" id="GO:0005634">
    <property type="term" value="C:nucleus"/>
    <property type="evidence" value="ECO:0007669"/>
    <property type="project" value="TreeGrafter"/>
</dbReference>
<keyword evidence="3" id="KW-1185">Reference proteome</keyword>
<protein>
    <submittedName>
        <fullName evidence="2">Monothiol glutaredoxin-4</fullName>
    </submittedName>
</protein>
<dbReference type="EMBL" id="JACAZI010000024">
    <property type="protein sequence ID" value="KAF7335386.1"/>
    <property type="molecule type" value="Genomic_DNA"/>
</dbReference>
<evidence type="ECO:0000313" key="2">
    <source>
        <dbReference type="EMBL" id="KAF7335386.1"/>
    </source>
</evidence>
<dbReference type="PANTHER" id="PTHR10293">
    <property type="entry name" value="GLUTAREDOXIN FAMILY MEMBER"/>
    <property type="match status" value="1"/>
</dbReference>
<dbReference type="Proteomes" id="UP000620124">
    <property type="component" value="Unassembled WGS sequence"/>
</dbReference>
<dbReference type="Gene3D" id="3.40.30.10">
    <property type="entry name" value="Glutaredoxin"/>
    <property type="match status" value="1"/>
</dbReference>
<proteinExistence type="predicted"/>
<gene>
    <name evidence="2" type="ORF">MVEN_02191100</name>
</gene>
<dbReference type="OrthoDB" id="415696at2759"/>
<evidence type="ECO:0000259" key="1">
    <source>
        <dbReference type="Pfam" id="PF00462"/>
    </source>
</evidence>